<accession>A0A0A9BTG2</accession>
<organism evidence="1">
    <name type="scientific">Arundo donax</name>
    <name type="common">Giant reed</name>
    <name type="synonym">Donax arundinaceus</name>
    <dbReference type="NCBI Taxonomy" id="35708"/>
    <lineage>
        <taxon>Eukaryota</taxon>
        <taxon>Viridiplantae</taxon>
        <taxon>Streptophyta</taxon>
        <taxon>Embryophyta</taxon>
        <taxon>Tracheophyta</taxon>
        <taxon>Spermatophyta</taxon>
        <taxon>Magnoliopsida</taxon>
        <taxon>Liliopsida</taxon>
        <taxon>Poales</taxon>
        <taxon>Poaceae</taxon>
        <taxon>PACMAD clade</taxon>
        <taxon>Arundinoideae</taxon>
        <taxon>Arundineae</taxon>
        <taxon>Arundo</taxon>
    </lineage>
</organism>
<name>A0A0A9BTG2_ARUDO</name>
<dbReference type="EMBL" id="GBRH01232407">
    <property type="protein sequence ID" value="JAD65488.1"/>
    <property type="molecule type" value="Transcribed_RNA"/>
</dbReference>
<protein>
    <submittedName>
        <fullName evidence="1">Uncharacterized protein</fullName>
    </submittedName>
</protein>
<proteinExistence type="predicted"/>
<evidence type="ECO:0000313" key="1">
    <source>
        <dbReference type="EMBL" id="JAD65488.1"/>
    </source>
</evidence>
<reference evidence="1" key="1">
    <citation type="submission" date="2014-09" db="EMBL/GenBank/DDBJ databases">
        <authorList>
            <person name="Magalhaes I.L.F."/>
            <person name="Oliveira U."/>
            <person name="Santos F.R."/>
            <person name="Vidigal T.H.D.A."/>
            <person name="Brescovit A.D."/>
            <person name="Santos A.J."/>
        </authorList>
    </citation>
    <scope>NUCLEOTIDE SEQUENCE</scope>
    <source>
        <tissue evidence="1">Shoot tissue taken approximately 20 cm above the soil surface</tissue>
    </source>
</reference>
<dbReference type="AlphaFoldDB" id="A0A0A9BTG2"/>
<reference evidence="1" key="2">
    <citation type="journal article" date="2015" name="Data Brief">
        <title>Shoot transcriptome of the giant reed, Arundo donax.</title>
        <authorList>
            <person name="Barrero R.A."/>
            <person name="Guerrero F.D."/>
            <person name="Moolhuijzen P."/>
            <person name="Goolsby J.A."/>
            <person name="Tidwell J."/>
            <person name="Bellgard S.E."/>
            <person name="Bellgard M.I."/>
        </authorList>
    </citation>
    <scope>NUCLEOTIDE SEQUENCE</scope>
    <source>
        <tissue evidence="1">Shoot tissue taken approximately 20 cm above the soil surface</tissue>
    </source>
</reference>
<sequence length="51" mass="5641">MLMISSSHCIKVSFQVYLFPVPGNLDTSYITVYCYLCTVVSNAVCNLTIST</sequence>